<evidence type="ECO:0000313" key="1">
    <source>
        <dbReference type="EMBL" id="CUR35200.1"/>
    </source>
</evidence>
<accession>A0A1J1LRI0</accession>
<sequence>MASVGGTIMLVILMDNQVLASQQVCQGCLLADQSGQPRWRGGQLCCGHLVRPSIDNQPSQYDCQMGFRMANIQ</sequence>
<dbReference type="Proteomes" id="UP000184315">
    <property type="component" value="Unassembled WGS sequence"/>
</dbReference>
<protein>
    <submittedName>
        <fullName evidence="1">Uncharacterized protein</fullName>
    </submittedName>
</protein>
<dbReference type="STRING" id="671072.PL9214650639"/>
<reference evidence="2" key="1">
    <citation type="submission" date="2015-10" db="EMBL/GenBank/DDBJ databases">
        <authorList>
            <person name="Regsiter A."/>
            <person name="william w."/>
        </authorList>
    </citation>
    <scope>NUCLEOTIDE SEQUENCE [LARGE SCALE GENOMIC DNA]</scope>
</reference>
<evidence type="ECO:0000313" key="2">
    <source>
        <dbReference type="Proteomes" id="UP000184315"/>
    </source>
</evidence>
<proteinExistence type="predicted"/>
<dbReference type="EMBL" id="CZDF01000172">
    <property type="protein sequence ID" value="CUR35200.1"/>
    <property type="molecule type" value="Genomic_DNA"/>
</dbReference>
<keyword evidence="2" id="KW-1185">Reference proteome</keyword>
<name>A0A1J1LRI0_9CYAN</name>
<dbReference type="AlphaFoldDB" id="A0A1J1LRI0"/>
<organism evidence="1 2">
    <name type="scientific">Planktothrix tepida PCC 9214</name>
    <dbReference type="NCBI Taxonomy" id="671072"/>
    <lineage>
        <taxon>Bacteria</taxon>
        <taxon>Bacillati</taxon>
        <taxon>Cyanobacteriota</taxon>
        <taxon>Cyanophyceae</taxon>
        <taxon>Oscillatoriophycideae</taxon>
        <taxon>Oscillatoriales</taxon>
        <taxon>Microcoleaceae</taxon>
        <taxon>Planktothrix</taxon>
    </lineage>
</organism>
<gene>
    <name evidence="1" type="ORF">PL9214650639</name>
</gene>